<dbReference type="Proteomes" id="UP000222485">
    <property type="component" value="Genome"/>
</dbReference>
<evidence type="ECO:0008006" key="3">
    <source>
        <dbReference type="Google" id="ProtNLM"/>
    </source>
</evidence>
<protein>
    <recommendedName>
        <fullName evidence="3">Major tail tube protein</fullName>
    </recommendedName>
</protein>
<name>A0A1V0EDN6_9CAUD</name>
<sequence length="610" mass="64830">MAASFFADSNRARMRYIKENNVVWGVTPASGVSRELRYTGSTVNAQKDTTLSEEIRADRMVSEIVEVAARTTGEINIEFSAGSHDDLLEAFMYGAWTRPMTFDSVQGVSLEWADTDTLYVKGKNVTPYFFAGRRVRTQGFVNVANNGYWQIATITFNAGANRTEINMSTSTAVAERGTAYSALYDANDVIVLNNTAIRAGTAGEAAFDSNGTNAFAAAIAAGQLSVGQKIFVEGLGFETGTVVLAGLPTAGARVQVSDGVKTVPFQFGGSAAQPTVVVALGADETETAQNLADAINKLRVRKQLEVGASAATGTVTLRNLLVTGGSIIETVADANVTVTNFSGGDASLRGVFTIEALTDDKITVNPAPATLDNSTIKVNIKGSMLRNPFDPDVITAQSFTFETGFEDVDQYYLADGMRIGTIALNIAANSILTGSFGLQGRASTRQNTSKLGEAPYTALQTTATPVANATVNVGKIAMNGEELSTAVQSIAINGTNNLRDQMAVGYKFPAGIGAGRMEISGSLVAYFADGNLWDKFINHETVSVSFPLTDVLGNHYEFTIPAANFSTDTVNPAGGNQDIMENLEYTAKRDPVTDCQFQIDRYSSIFANTN</sequence>
<proteinExistence type="predicted"/>
<evidence type="ECO:0000313" key="1">
    <source>
        <dbReference type="EMBL" id="ARB15008.1"/>
    </source>
</evidence>
<reference evidence="2" key="1">
    <citation type="journal article" date="2017" name="Curr. Microbiol.">
        <title>Genomic Diversity of Type B3 Bacteriophages of Caulobacter crescentus.</title>
        <authorList>
            <person name="Ash K.T."/>
            <person name="Drake K.M."/>
            <person name="Gibbs W.S."/>
            <person name="Ely B."/>
        </authorList>
    </citation>
    <scope>NUCLEOTIDE SEQUENCE [LARGE SCALE GENOMIC DNA]</scope>
</reference>
<gene>
    <name evidence="1" type="ORF">Ccr32_gp089</name>
</gene>
<dbReference type="InterPro" id="IPR044000">
    <property type="entry name" value="Phage_tube_2"/>
</dbReference>
<dbReference type="EMBL" id="KY555146">
    <property type="protein sequence ID" value="ARB15008.1"/>
    <property type="molecule type" value="Genomic_DNA"/>
</dbReference>
<organism evidence="1 2">
    <name type="scientific">Caulobacter phage Ccr32</name>
    <dbReference type="NCBI Taxonomy" id="1959738"/>
    <lineage>
        <taxon>Viruses</taxon>
        <taxon>Duplodnaviria</taxon>
        <taxon>Heunggongvirae</taxon>
        <taxon>Uroviricota</taxon>
        <taxon>Caudoviricetes</taxon>
        <taxon>Jeanschmidtviridae</taxon>
        <taxon>Shapirovirus</taxon>
        <taxon>Shapirovirus cbk</taxon>
    </lineage>
</organism>
<evidence type="ECO:0000313" key="2">
    <source>
        <dbReference type="Proteomes" id="UP000222485"/>
    </source>
</evidence>
<dbReference type="Pfam" id="PF18906">
    <property type="entry name" value="Phage_tube_2"/>
    <property type="match status" value="2"/>
</dbReference>
<accession>A0A1V0EDN6</accession>